<comment type="caution">
    <text evidence="1">The sequence shown here is derived from an EMBL/GenBank/DDBJ whole genome shotgun (WGS) entry which is preliminary data.</text>
</comment>
<accession>A0A643CXR9</accession>
<dbReference type="GO" id="GO:0032259">
    <property type="term" value="P:methylation"/>
    <property type="evidence" value="ECO:0007669"/>
    <property type="project" value="UniProtKB-KW"/>
</dbReference>
<evidence type="ECO:0000313" key="1">
    <source>
        <dbReference type="EMBL" id="KAB0476569.1"/>
    </source>
</evidence>
<proteinExistence type="predicted"/>
<keyword evidence="1" id="KW-0808">Transferase</keyword>
<dbReference type="GO" id="GO:0008168">
    <property type="term" value="F:methyltransferase activity"/>
    <property type="evidence" value="ECO:0007669"/>
    <property type="project" value="UniProtKB-KW"/>
</dbReference>
<sequence length="93" mass="10789">MPNFKSKKIKEINLPYSKDDVEFLWLAKNDNVSLIYTKVQEESFFLQIKKAQNGFVIKGDKHTKPSKIGYLQKALKIFKEGFCEDIINEAFGL</sequence>
<organism evidence="1">
    <name type="scientific">Pseudomonas vancouverensis</name>
    <dbReference type="NCBI Taxonomy" id="95300"/>
    <lineage>
        <taxon>Bacteria</taxon>
        <taxon>Pseudomonadati</taxon>
        <taxon>Pseudomonadota</taxon>
        <taxon>Gammaproteobacteria</taxon>
        <taxon>Pseudomonadales</taxon>
        <taxon>Pseudomonadaceae</taxon>
        <taxon>Pseudomonas</taxon>
    </lineage>
</organism>
<gene>
    <name evidence="1" type="ORF">F7R09_30885</name>
</gene>
<dbReference type="AlphaFoldDB" id="A0A643CXR9"/>
<reference evidence="1" key="1">
    <citation type="submission" date="2019-09" db="EMBL/GenBank/DDBJ databases">
        <title>Draft genome sequences of 48 bacterial type strains from the CCUG.</title>
        <authorList>
            <person name="Tunovic T."/>
            <person name="Pineiro-Iglesias B."/>
            <person name="Unosson C."/>
            <person name="Inganas E."/>
            <person name="Ohlen M."/>
            <person name="Cardew S."/>
            <person name="Jensie-Markopoulos S."/>
            <person name="Salva-Serra F."/>
            <person name="Jaen-Luchoro D."/>
            <person name="Karlsson R."/>
            <person name="Svensson-Stadler L."/>
            <person name="Chun J."/>
            <person name="Moore E."/>
        </authorList>
    </citation>
    <scope>NUCLEOTIDE SEQUENCE</scope>
    <source>
        <strain evidence="1">CCUG 49675</strain>
    </source>
</reference>
<dbReference type="EMBL" id="VZPU01000195">
    <property type="protein sequence ID" value="KAB0476569.1"/>
    <property type="molecule type" value="Genomic_DNA"/>
</dbReference>
<protein>
    <submittedName>
        <fullName evidence="1">tRNA (Guanosine(46)-N7)-methyltransferase TrmB</fullName>
    </submittedName>
</protein>
<keyword evidence="1" id="KW-0489">Methyltransferase</keyword>
<name>A0A643CXR9_PSEVA</name>
<feature type="non-terminal residue" evidence="1">
    <location>
        <position position="93"/>
    </location>
</feature>